<evidence type="ECO:0000313" key="2">
    <source>
        <dbReference type="EnsemblPlants" id="PAC:32910153.CDS.1"/>
    </source>
</evidence>
<organism evidence="1">
    <name type="scientific">Physcomitrium patens</name>
    <name type="common">Spreading-leaved earth moss</name>
    <name type="synonym">Physcomitrella patens</name>
    <dbReference type="NCBI Taxonomy" id="3218"/>
    <lineage>
        <taxon>Eukaryota</taxon>
        <taxon>Viridiplantae</taxon>
        <taxon>Streptophyta</taxon>
        <taxon>Embryophyta</taxon>
        <taxon>Bryophyta</taxon>
        <taxon>Bryophytina</taxon>
        <taxon>Bryopsida</taxon>
        <taxon>Funariidae</taxon>
        <taxon>Funariales</taxon>
        <taxon>Funariaceae</taxon>
        <taxon>Physcomitrium</taxon>
    </lineage>
</organism>
<keyword evidence="3" id="KW-1185">Reference proteome</keyword>
<evidence type="ECO:0000313" key="1">
    <source>
        <dbReference type="EMBL" id="PNR28126.1"/>
    </source>
</evidence>
<dbReference type="EnsemblPlants" id="Pp3c24_6440V3.1">
    <property type="protein sequence ID" value="PAC:32910153.CDS.1"/>
    <property type="gene ID" value="Pp3c24_6440"/>
</dbReference>
<dbReference type="Gramene" id="Pp3c24_6440V3.1">
    <property type="protein sequence ID" value="PAC:32910153.CDS.1"/>
    <property type="gene ID" value="Pp3c24_6440"/>
</dbReference>
<reference evidence="2" key="3">
    <citation type="submission" date="2020-12" db="UniProtKB">
        <authorList>
            <consortium name="EnsemblPlants"/>
        </authorList>
    </citation>
    <scope>IDENTIFICATION</scope>
</reference>
<sequence length="200" mass="22419">MVAFGYSVARGDLGALAGMVGGSAQWFKPRSGILTLTSCELKQSPGLSPNRMLRPIFFTNEAGNGTGPVSWFPSRFRVNICGKEAKEAGIGPESLLLLMERNLRFSRFFKESGILLPNEQEDRSSLTRLFNMPIGAGMFPTREFEFRKRSSRFVKCPSDGGNRPVSSLWLKSRKVRELSPVKVSGKLPERWLWLKASRWS</sequence>
<protein>
    <submittedName>
        <fullName evidence="1 2">Uncharacterized protein</fullName>
    </submittedName>
</protein>
<reference evidence="1 3" key="1">
    <citation type="journal article" date="2008" name="Science">
        <title>The Physcomitrella genome reveals evolutionary insights into the conquest of land by plants.</title>
        <authorList>
            <person name="Rensing S."/>
            <person name="Lang D."/>
            <person name="Zimmer A."/>
            <person name="Terry A."/>
            <person name="Salamov A."/>
            <person name="Shapiro H."/>
            <person name="Nishiyama T."/>
            <person name="Perroud P.-F."/>
            <person name="Lindquist E."/>
            <person name="Kamisugi Y."/>
            <person name="Tanahashi T."/>
            <person name="Sakakibara K."/>
            <person name="Fujita T."/>
            <person name="Oishi K."/>
            <person name="Shin-I T."/>
            <person name="Kuroki Y."/>
            <person name="Toyoda A."/>
            <person name="Suzuki Y."/>
            <person name="Hashimoto A."/>
            <person name="Yamaguchi K."/>
            <person name="Sugano A."/>
            <person name="Kohara Y."/>
            <person name="Fujiyama A."/>
            <person name="Anterola A."/>
            <person name="Aoki S."/>
            <person name="Ashton N."/>
            <person name="Barbazuk W.B."/>
            <person name="Barker E."/>
            <person name="Bennetzen J."/>
            <person name="Bezanilla M."/>
            <person name="Blankenship R."/>
            <person name="Cho S.H."/>
            <person name="Dutcher S."/>
            <person name="Estelle M."/>
            <person name="Fawcett J.A."/>
            <person name="Gundlach H."/>
            <person name="Hanada K."/>
            <person name="Heyl A."/>
            <person name="Hicks K.A."/>
            <person name="Hugh J."/>
            <person name="Lohr M."/>
            <person name="Mayer K."/>
            <person name="Melkozernov A."/>
            <person name="Murata T."/>
            <person name="Nelson D."/>
            <person name="Pils B."/>
            <person name="Prigge M."/>
            <person name="Reiss B."/>
            <person name="Renner T."/>
            <person name="Rombauts S."/>
            <person name="Rushton P."/>
            <person name="Sanderfoot A."/>
            <person name="Schween G."/>
            <person name="Shiu S.-H."/>
            <person name="Stueber K."/>
            <person name="Theodoulou F.L."/>
            <person name="Tu H."/>
            <person name="Van de Peer Y."/>
            <person name="Verrier P.J."/>
            <person name="Waters E."/>
            <person name="Wood A."/>
            <person name="Yang L."/>
            <person name="Cove D."/>
            <person name="Cuming A."/>
            <person name="Hasebe M."/>
            <person name="Lucas S."/>
            <person name="Mishler D.B."/>
            <person name="Reski R."/>
            <person name="Grigoriev I."/>
            <person name="Quatrano R.S."/>
            <person name="Boore J.L."/>
        </authorList>
    </citation>
    <scope>NUCLEOTIDE SEQUENCE [LARGE SCALE GENOMIC DNA]</scope>
    <source>
        <strain evidence="2 3">cv. Gransden 2004</strain>
    </source>
</reference>
<gene>
    <name evidence="2" type="primary">LOC112276582</name>
    <name evidence="1" type="ORF">PHYPA_028718</name>
</gene>
<dbReference type="Proteomes" id="UP000006727">
    <property type="component" value="Chromosome 24"/>
</dbReference>
<reference evidence="1 3" key="2">
    <citation type="journal article" date="2018" name="Plant J.">
        <title>The Physcomitrella patens chromosome-scale assembly reveals moss genome structure and evolution.</title>
        <authorList>
            <person name="Lang D."/>
            <person name="Ullrich K.K."/>
            <person name="Murat F."/>
            <person name="Fuchs J."/>
            <person name="Jenkins J."/>
            <person name="Haas F.B."/>
            <person name="Piednoel M."/>
            <person name="Gundlach H."/>
            <person name="Van Bel M."/>
            <person name="Meyberg R."/>
            <person name="Vives C."/>
            <person name="Morata J."/>
            <person name="Symeonidi A."/>
            <person name="Hiss M."/>
            <person name="Muchero W."/>
            <person name="Kamisugi Y."/>
            <person name="Saleh O."/>
            <person name="Blanc G."/>
            <person name="Decker E.L."/>
            <person name="van Gessel N."/>
            <person name="Grimwood J."/>
            <person name="Hayes R.D."/>
            <person name="Graham S.W."/>
            <person name="Gunter L.E."/>
            <person name="McDaniel S.F."/>
            <person name="Hoernstein S.N.W."/>
            <person name="Larsson A."/>
            <person name="Li F.W."/>
            <person name="Perroud P.F."/>
            <person name="Phillips J."/>
            <person name="Ranjan P."/>
            <person name="Rokshar D.S."/>
            <person name="Rothfels C.J."/>
            <person name="Schneider L."/>
            <person name="Shu S."/>
            <person name="Stevenson D.W."/>
            <person name="Thummler F."/>
            <person name="Tillich M."/>
            <person name="Villarreal Aguilar J.C."/>
            <person name="Widiez T."/>
            <person name="Wong G.K."/>
            <person name="Wymore A."/>
            <person name="Zhang Y."/>
            <person name="Zimmer A.D."/>
            <person name="Quatrano R.S."/>
            <person name="Mayer K.F.X."/>
            <person name="Goodstein D."/>
            <person name="Casacuberta J.M."/>
            <person name="Vandepoele K."/>
            <person name="Reski R."/>
            <person name="Cuming A.C."/>
            <person name="Tuskan G.A."/>
            <person name="Maumus F."/>
            <person name="Salse J."/>
            <person name="Schmutz J."/>
            <person name="Rensing S.A."/>
        </authorList>
    </citation>
    <scope>NUCLEOTIDE SEQUENCE [LARGE SCALE GENOMIC DNA]</scope>
    <source>
        <strain evidence="2 3">cv. Gransden 2004</strain>
    </source>
</reference>
<dbReference type="AlphaFoldDB" id="A0A2K1IFS3"/>
<dbReference type="EMBL" id="ABEU02000024">
    <property type="protein sequence ID" value="PNR28126.1"/>
    <property type="molecule type" value="Genomic_DNA"/>
</dbReference>
<evidence type="ECO:0000313" key="3">
    <source>
        <dbReference type="Proteomes" id="UP000006727"/>
    </source>
</evidence>
<proteinExistence type="predicted"/>
<name>A0A2K1IFS3_PHYPA</name>
<accession>A0A2K1IFS3</accession>